<proteinExistence type="predicted"/>
<dbReference type="Gene3D" id="1.10.10.60">
    <property type="entry name" value="Homeodomain-like"/>
    <property type="match status" value="1"/>
</dbReference>
<name>A0A1H9S9J1_9PSEU</name>
<sequence>MEEKTRPGPKRSLTAEQIVDVALELFDGEAPSIRGVAAKLGVRPNTLYTYLPDRAAMERALVDRFLAMADPDLLIGRRVWRRRVEDYACALRSVLLRHRGAAALLHTAPIDGQTAALVGERLLAVFTSAGLSTADAARSTYAVIVHVLGSATLTAADLRGGTEADIVAARLEVAIDPGFLPLTAAAWPVVATWNTEEQFRWSLRTLLNGCVGGA</sequence>
<dbReference type="Gene3D" id="1.10.357.10">
    <property type="entry name" value="Tetracycline Repressor, domain 2"/>
    <property type="match status" value="1"/>
</dbReference>
<dbReference type="Proteomes" id="UP000199051">
    <property type="component" value="Unassembled WGS sequence"/>
</dbReference>
<dbReference type="GO" id="GO:0045892">
    <property type="term" value="P:negative regulation of DNA-templated transcription"/>
    <property type="evidence" value="ECO:0007669"/>
    <property type="project" value="InterPro"/>
</dbReference>
<dbReference type="Pfam" id="PF02909">
    <property type="entry name" value="TetR_C_1"/>
    <property type="match status" value="1"/>
</dbReference>
<dbReference type="STRING" id="155974.SAMN04487818_105346"/>
<evidence type="ECO:0000256" key="2">
    <source>
        <dbReference type="ARBA" id="ARBA00023163"/>
    </source>
</evidence>
<dbReference type="EMBL" id="FOGI01000005">
    <property type="protein sequence ID" value="SER81662.1"/>
    <property type="molecule type" value="Genomic_DNA"/>
</dbReference>
<evidence type="ECO:0000259" key="3">
    <source>
        <dbReference type="Pfam" id="PF02909"/>
    </source>
</evidence>
<dbReference type="RefSeq" id="WP_092777972.1">
    <property type="nucleotide sequence ID" value="NZ_FOGI01000005.1"/>
</dbReference>
<keyword evidence="5" id="KW-1185">Reference proteome</keyword>
<feature type="domain" description="Tetracycline repressor TetR C-terminal" evidence="3">
    <location>
        <begin position="79"/>
        <end position="209"/>
    </location>
</feature>
<organism evidence="4 5">
    <name type="scientific">Actinokineospora terrae</name>
    <dbReference type="NCBI Taxonomy" id="155974"/>
    <lineage>
        <taxon>Bacteria</taxon>
        <taxon>Bacillati</taxon>
        <taxon>Actinomycetota</taxon>
        <taxon>Actinomycetes</taxon>
        <taxon>Pseudonocardiales</taxon>
        <taxon>Pseudonocardiaceae</taxon>
        <taxon>Actinokineospora</taxon>
    </lineage>
</organism>
<dbReference type="SUPFAM" id="SSF48498">
    <property type="entry name" value="Tetracyclin repressor-like, C-terminal domain"/>
    <property type="match status" value="1"/>
</dbReference>
<evidence type="ECO:0000256" key="1">
    <source>
        <dbReference type="ARBA" id="ARBA00023015"/>
    </source>
</evidence>
<accession>A0A1H9S9J1</accession>
<dbReference type="SUPFAM" id="SSF46689">
    <property type="entry name" value="Homeodomain-like"/>
    <property type="match status" value="1"/>
</dbReference>
<dbReference type="InterPro" id="IPR004111">
    <property type="entry name" value="Repressor_TetR_C"/>
</dbReference>
<dbReference type="InterPro" id="IPR009057">
    <property type="entry name" value="Homeodomain-like_sf"/>
</dbReference>
<evidence type="ECO:0000313" key="4">
    <source>
        <dbReference type="EMBL" id="SER81662.1"/>
    </source>
</evidence>
<keyword evidence="1" id="KW-0805">Transcription regulation</keyword>
<dbReference type="AlphaFoldDB" id="A0A1H9S9J1"/>
<reference evidence="5" key="1">
    <citation type="submission" date="2016-10" db="EMBL/GenBank/DDBJ databases">
        <authorList>
            <person name="Varghese N."/>
            <person name="Submissions S."/>
        </authorList>
    </citation>
    <scope>NUCLEOTIDE SEQUENCE [LARGE SCALE GENOMIC DNA]</scope>
    <source>
        <strain evidence="5">DSM 44260</strain>
    </source>
</reference>
<dbReference type="InterPro" id="IPR036271">
    <property type="entry name" value="Tet_transcr_reg_TetR-rel_C_sf"/>
</dbReference>
<keyword evidence="2" id="KW-0804">Transcription</keyword>
<protein>
    <submittedName>
        <fullName evidence="4">Transcriptional regulator, TetR family</fullName>
    </submittedName>
</protein>
<gene>
    <name evidence="4" type="ORF">SAMN04487818_105346</name>
</gene>
<evidence type="ECO:0000313" key="5">
    <source>
        <dbReference type="Proteomes" id="UP000199051"/>
    </source>
</evidence>